<feature type="transmembrane region" description="Helical" evidence="1">
    <location>
        <begin position="165"/>
        <end position="188"/>
    </location>
</feature>
<reference evidence="2 3" key="1">
    <citation type="submission" date="2013-02" db="EMBL/GenBank/DDBJ databases">
        <title>The Genome Sequence of Acinetobacter sp. NIPH 758.</title>
        <authorList>
            <consortium name="The Broad Institute Genome Sequencing Platform"/>
            <consortium name="The Broad Institute Genome Sequencing Center for Infectious Disease"/>
            <person name="Cerqueira G."/>
            <person name="Feldgarden M."/>
            <person name="Courvalin P."/>
            <person name="Perichon B."/>
            <person name="Grillot-Courvalin C."/>
            <person name="Clermont D."/>
            <person name="Rocha E."/>
            <person name="Yoon E.-J."/>
            <person name="Nemec A."/>
            <person name="Walker B."/>
            <person name="Young S.K."/>
            <person name="Zeng Q."/>
            <person name="Gargeya S."/>
            <person name="Fitzgerald M."/>
            <person name="Haas B."/>
            <person name="Abouelleil A."/>
            <person name="Alvarado L."/>
            <person name="Arachchi H.M."/>
            <person name="Berlin A.M."/>
            <person name="Chapman S.B."/>
            <person name="Dewar J."/>
            <person name="Goldberg J."/>
            <person name="Griggs A."/>
            <person name="Gujja S."/>
            <person name="Hansen M."/>
            <person name="Howarth C."/>
            <person name="Imamovic A."/>
            <person name="Larimer J."/>
            <person name="McCowan C."/>
            <person name="Murphy C."/>
            <person name="Neiman D."/>
            <person name="Pearson M."/>
            <person name="Priest M."/>
            <person name="Roberts A."/>
            <person name="Saif S."/>
            <person name="Shea T."/>
            <person name="Sisk P."/>
            <person name="Sykes S."/>
            <person name="Wortman J."/>
            <person name="Nusbaum C."/>
            <person name="Birren B."/>
        </authorList>
    </citation>
    <scope>NUCLEOTIDE SEQUENCE [LARGE SCALE GENOMIC DNA]</scope>
    <source>
        <strain evidence="2 3">NIPH 758</strain>
    </source>
</reference>
<keyword evidence="1" id="KW-0472">Membrane</keyword>
<keyword evidence="1" id="KW-1133">Transmembrane helix</keyword>
<gene>
    <name evidence="2" type="ORF">F971_02690</name>
</gene>
<feature type="transmembrane region" description="Helical" evidence="1">
    <location>
        <begin position="6"/>
        <end position="26"/>
    </location>
</feature>
<evidence type="ECO:0000313" key="2">
    <source>
        <dbReference type="EMBL" id="ENU91598.1"/>
    </source>
</evidence>
<dbReference type="HOGENOM" id="CLU_1248403_0_0_6"/>
<sequence>MDILEWIKIFFSGISTILLPVFLWWLNRNSNENSKPKLHSDIDLDLKSAKEFESIKDDPSLSRLIKDRFSKKLFNSPNINFDESVFFTGFKDADRLISKYLIYKDRIRLKYDSMGRVSHLEPKASKFQRVCFFISYIFFVSLAVTPFIFFGAYKDYISHYYHAQNLVIAGEFIISPFLFFIIGIFSLIEGGKQSSAIRFIESIENEEIKIDDTDKNHDNSI</sequence>
<accession>N8W463</accession>
<dbReference type="AlphaFoldDB" id="N8W463"/>
<evidence type="ECO:0000256" key="1">
    <source>
        <dbReference type="SAM" id="Phobius"/>
    </source>
</evidence>
<keyword evidence="1" id="KW-0812">Transmembrane</keyword>
<protein>
    <submittedName>
        <fullName evidence="2">Uncharacterized protein</fullName>
    </submittedName>
</protein>
<proteinExistence type="predicted"/>
<dbReference type="PATRIC" id="fig|1217712.3.peg.2586"/>
<organism evidence="2 3">
    <name type="scientific">Acinetobacter vivianii</name>
    <dbReference type="NCBI Taxonomy" id="1776742"/>
    <lineage>
        <taxon>Bacteria</taxon>
        <taxon>Pseudomonadati</taxon>
        <taxon>Pseudomonadota</taxon>
        <taxon>Gammaproteobacteria</taxon>
        <taxon>Moraxellales</taxon>
        <taxon>Moraxellaceae</taxon>
        <taxon>Acinetobacter</taxon>
    </lineage>
</organism>
<name>N8W463_9GAMM</name>
<dbReference type="RefSeq" id="WP_004772331.1">
    <property type="nucleotide sequence ID" value="NZ_KB849357.1"/>
</dbReference>
<dbReference type="EMBL" id="APPC01000018">
    <property type="protein sequence ID" value="ENU91598.1"/>
    <property type="molecule type" value="Genomic_DNA"/>
</dbReference>
<feature type="transmembrane region" description="Helical" evidence="1">
    <location>
        <begin position="130"/>
        <end position="153"/>
    </location>
</feature>
<dbReference type="eggNOG" id="ENOG5031RDY">
    <property type="taxonomic scope" value="Bacteria"/>
</dbReference>
<dbReference type="Proteomes" id="UP000013049">
    <property type="component" value="Unassembled WGS sequence"/>
</dbReference>
<evidence type="ECO:0000313" key="3">
    <source>
        <dbReference type="Proteomes" id="UP000013049"/>
    </source>
</evidence>
<comment type="caution">
    <text evidence="2">The sequence shown here is derived from an EMBL/GenBank/DDBJ whole genome shotgun (WGS) entry which is preliminary data.</text>
</comment>